<gene>
    <name evidence="1" type="ORF">J2Y69_002298</name>
</gene>
<dbReference type="EMBL" id="JAVDUM010000009">
    <property type="protein sequence ID" value="MDR6867694.1"/>
    <property type="molecule type" value="Genomic_DNA"/>
</dbReference>
<evidence type="ECO:0000313" key="2">
    <source>
        <dbReference type="Proteomes" id="UP001259347"/>
    </source>
</evidence>
<proteinExistence type="predicted"/>
<sequence>MMESNEQIRADLDEDMAYAIAALVGAEGSDLRRTLRLALATLYAWANFEKKQDGRRAHDEPAGRALADLVSIRAFAEHIATATPGIIARDGIPADDRIPGDDRIPAAEPWFDPDVIVRPPRREQLAAFGRLRGKRIIPELQAAVAYLRSRAL</sequence>
<name>A0ABU1SDP8_9MICO</name>
<keyword evidence="2" id="KW-1185">Reference proteome</keyword>
<protein>
    <submittedName>
        <fullName evidence="1">Uncharacterized protein</fullName>
    </submittedName>
</protein>
<dbReference type="RefSeq" id="WP_310020739.1">
    <property type="nucleotide sequence ID" value="NZ_JAVDUM010000009.1"/>
</dbReference>
<accession>A0ABU1SDP8</accession>
<reference evidence="1 2" key="1">
    <citation type="submission" date="2023-07" db="EMBL/GenBank/DDBJ databases">
        <title>Sorghum-associated microbial communities from plants grown in Nebraska, USA.</title>
        <authorList>
            <person name="Schachtman D."/>
        </authorList>
    </citation>
    <scope>NUCLEOTIDE SEQUENCE [LARGE SCALE GENOMIC DNA]</scope>
    <source>
        <strain evidence="1 2">2980</strain>
    </source>
</reference>
<organism evidence="1 2">
    <name type="scientific">Microbacterium resistens</name>
    <dbReference type="NCBI Taxonomy" id="156977"/>
    <lineage>
        <taxon>Bacteria</taxon>
        <taxon>Bacillati</taxon>
        <taxon>Actinomycetota</taxon>
        <taxon>Actinomycetes</taxon>
        <taxon>Micrococcales</taxon>
        <taxon>Microbacteriaceae</taxon>
        <taxon>Microbacterium</taxon>
    </lineage>
</organism>
<comment type="caution">
    <text evidence="1">The sequence shown here is derived from an EMBL/GenBank/DDBJ whole genome shotgun (WGS) entry which is preliminary data.</text>
</comment>
<evidence type="ECO:0000313" key="1">
    <source>
        <dbReference type="EMBL" id="MDR6867694.1"/>
    </source>
</evidence>
<dbReference type="Proteomes" id="UP001259347">
    <property type="component" value="Unassembled WGS sequence"/>
</dbReference>